<keyword evidence="3 6" id="KW-0812">Transmembrane</keyword>
<dbReference type="AlphaFoldDB" id="A0A7V7RIN1"/>
<dbReference type="CDD" id="cd06261">
    <property type="entry name" value="TM_PBP2"/>
    <property type="match status" value="1"/>
</dbReference>
<dbReference type="Pfam" id="PF00528">
    <property type="entry name" value="BPD_transp_1"/>
    <property type="match status" value="1"/>
</dbReference>
<dbReference type="GO" id="GO:0055085">
    <property type="term" value="P:transmembrane transport"/>
    <property type="evidence" value="ECO:0007669"/>
    <property type="project" value="InterPro"/>
</dbReference>
<feature type="transmembrane region" description="Helical" evidence="6">
    <location>
        <begin position="264"/>
        <end position="284"/>
    </location>
</feature>
<protein>
    <submittedName>
        <fullName evidence="8">ABC transporter permease subunit</fullName>
    </submittedName>
</protein>
<dbReference type="RefSeq" id="WP_151575679.1">
    <property type="nucleotide sequence ID" value="NZ_WBOT01000008.1"/>
</dbReference>
<dbReference type="PANTHER" id="PTHR43839">
    <property type="entry name" value="OPPC IN A BINDING PROTEIN-DEPENDENT TRANSPORT SYSTEM"/>
    <property type="match status" value="1"/>
</dbReference>
<feature type="transmembrane region" description="Helical" evidence="6">
    <location>
        <begin position="115"/>
        <end position="139"/>
    </location>
</feature>
<dbReference type="SUPFAM" id="SSF161098">
    <property type="entry name" value="MetI-like"/>
    <property type="match status" value="1"/>
</dbReference>
<comment type="caution">
    <text evidence="8">The sequence shown here is derived from an EMBL/GenBank/DDBJ whole genome shotgun (WGS) entry which is preliminary data.</text>
</comment>
<reference evidence="8 9" key="1">
    <citation type="journal article" date="2014" name="Arch. Microbiol.">
        <title>Bacillus mesophilum sp. nov., strain IITR-54T, a novel 4-chlorobiphenyl dechlorinating bacterium.</title>
        <authorList>
            <person name="Manickam N."/>
            <person name="Singh N.K."/>
            <person name="Bajaj A."/>
            <person name="Kumar R.M."/>
            <person name="Kaur G."/>
            <person name="Kaur N."/>
            <person name="Bala M."/>
            <person name="Kumar A."/>
            <person name="Mayilraj S."/>
        </authorList>
    </citation>
    <scope>NUCLEOTIDE SEQUENCE [LARGE SCALE GENOMIC DNA]</scope>
    <source>
        <strain evidence="8 9">IITR-54</strain>
    </source>
</reference>
<keyword evidence="5 6" id="KW-0472">Membrane</keyword>
<evidence type="ECO:0000256" key="4">
    <source>
        <dbReference type="ARBA" id="ARBA00022989"/>
    </source>
</evidence>
<proteinExistence type="inferred from homology"/>
<evidence type="ECO:0000256" key="2">
    <source>
        <dbReference type="ARBA" id="ARBA00022448"/>
    </source>
</evidence>
<dbReference type="Gene3D" id="1.10.3720.10">
    <property type="entry name" value="MetI-like"/>
    <property type="match status" value="1"/>
</dbReference>
<evidence type="ECO:0000313" key="8">
    <source>
        <dbReference type="EMBL" id="KAB2330276.1"/>
    </source>
</evidence>
<keyword evidence="4 6" id="KW-1133">Transmembrane helix</keyword>
<feature type="transmembrane region" description="Helical" evidence="6">
    <location>
        <begin position="214"/>
        <end position="233"/>
    </location>
</feature>
<name>A0A7V7RIN1_9BACI</name>
<dbReference type="Proteomes" id="UP000441354">
    <property type="component" value="Unassembled WGS sequence"/>
</dbReference>
<dbReference type="InterPro" id="IPR035906">
    <property type="entry name" value="MetI-like_sf"/>
</dbReference>
<organism evidence="8 9">
    <name type="scientific">Bacillus mesophilum</name>
    <dbReference type="NCBI Taxonomy" id="1071718"/>
    <lineage>
        <taxon>Bacteria</taxon>
        <taxon>Bacillati</taxon>
        <taxon>Bacillota</taxon>
        <taxon>Bacilli</taxon>
        <taxon>Bacillales</taxon>
        <taxon>Bacillaceae</taxon>
        <taxon>Bacillus</taxon>
    </lineage>
</organism>
<sequence length="298" mass="33053">MKQNYYLIIGFLMAAILALITFAGPHLPFIDKDLGGERILFPSSGEIKVAPFPPSDEFVLGSDREGRDMLSLLVVGAKDTFLLIFLIVILRYAIALPLGLLGAKDKGFFAWLVRGWSQLFSSLPVVITVALILCLPPLLFHESRFFIAIAVIALVDVGRVAFIIQKQAHELSKKPFVEAGVTIGNNPVKMLYHYYFPNLLPEVIVNFFSEAARVAMLIGQLAVLSVFISQGFVQTGYGSFSVENSSHDWATLIKDARADFVTAIWIPFYPMLAIVVSALTFNIIGEGFRKHFNRHMPS</sequence>
<comment type="similarity">
    <text evidence="6">Belongs to the binding-protein-dependent transport system permease family.</text>
</comment>
<keyword evidence="2 6" id="KW-0813">Transport</keyword>
<dbReference type="PANTHER" id="PTHR43839:SF3">
    <property type="entry name" value="OLIGOPEPTIDE ABC TRANSPORTER, PERMEASE PROTEIN"/>
    <property type="match status" value="1"/>
</dbReference>
<comment type="subcellular location">
    <subcellularLocation>
        <location evidence="6">Cell membrane</location>
        <topology evidence="6">Multi-pass membrane protein</topology>
    </subcellularLocation>
    <subcellularLocation>
        <location evidence="1">Membrane</location>
        <topology evidence="1">Multi-pass membrane protein</topology>
    </subcellularLocation>
</comment>
<keyword evidence="9" id="KW-1185">Reference proteome</keyword>
<evidence type="ECO:0000313" key="9">
    <source>
        <dbReference type="Proteomes" id="UP000441354"/>
    </source>
</evidence>
<feature type="domain" description="ABC transmembrane type-1" evidence="7">
    <location>
        <begin position="77"/>
        <end position="285"/>
    </location>
</feature>
<dbReference type="OrthoDB" id="2376472at2"/>
<gene>
    <name evidence="8" type="ORF">F7732_19145</name>
</gene>
<dbReference type="PROSITE" id="PS50928">
    <property type="entry name" value="ABC_TM1"/>
    <property type="match status" value="1"/>
</dbReference>
<evidence type="ECO:0000256" key="5">
    <source>
        <dbReference type="ARBA" id="ARBA00023136"/>
    </source>
</evidence>
<evidence type="ECO:0000256" key="6">
    <source>
        <dbReference type="RuleBase" id="RU363032"/>
    </source>
</evidence>
<evidence type="ECO:0000256" key="3">
    <source>
        <dbReference type="ARBA" id="ARBA00022692"/>
    </source>
</evidence>
<dbReference type="InterPro" id="IPR000515">
    <property type="entry name" value="MetI-like"/>
</dbReference>
<dbReference type="GO" id="GO:0005886">
    <property type="term" value="C:plasma membrane"/>
    <property type="evidence" value="ECO:0007669"/>
    <property type="project" value="UniProtKB-SubCell"/>
</dbReference>
<feature type="transmembrane region" description="Helical" evidence="6">
    <location>
        <begin position="145"/>
        <end position="164"/>
    </location>
</feature>
<feature type="transmembrane region" description="Helical" evidence="6">
    <location>
        <begin position="81"/>
        <end position="103"/>
    </location>
</feature>
<dbReference type="EMBL" id="WBOT01000008">
    <property type="protein sequence ID" value="KAB2330276.1"/>
    <property type="molecule type" value="Genomic_DNA"/>
</dbReference>
<evidence type="ECO:0000259" key="7">
    <source>
        <dbReference type="PROSITE" id="PS50928"/>
    </source>
</evidence>
<evidence type="ECO:0000256" key="1">
    <source>
        <dbReference type="ARBA" id="ARBA00004141"/>
    </source>
</evidence>
<accession>A0A7V7RIN1</accession>
<feature type="transmembrane region" description="Helical" evidence="6">
    <location>
        <begin position="5"/>
        <end position="24"/>
    </location>
</feature>